<evidence type="ECO:0000313" key="2">
    <source>
        <dbReference type="Proteomes" id="UP000319432"/>
    </source>
</evidence>
<protein>
    <submittedName>
        <fullName evidence="1">Uncharacterized protein</fullName>
    </submittedName>
</protein>
<proteinExistence type="predicted"/>
<dbReference type="AlphaFoldDB" id="A0A502IZN8"/>
<accession>A0A502IZN8</accession>
<keyword evidence="2" id="KW-1185">Reference proteome</keyword>
<dbReference type="Proteomes" id="UP000319432">
    <property type="component" value="Chromosome"/>
</dbReference>
<dbReference type="EMBL" id="CP033464">
    <property type="protein sequence ID" value="QDX92571.1"/>
    <property type="molecule type" value="Genomic_DNA"/>
</dbReference>
<gene>
    <name evidence="1" type="ORF">EEL30_09705</name>
</gene>
<evidence type="ECO:0000313" key="1">
    <source>
        <dbReference type="EMBL" id="QDX92571.1"/>
    </source>
</evidence>
<dbReference type="OrthoDB" id="2475482at2"/>
<organism evidence="1 2">
    <name type="scientific">Brevibacillus laterosporus</name>
    <name type="common">Bacillus laterosporus</name>
    <dbReference type="NCBI Taxonomy" id="1465"/>
    <lineage>
        <taxon>Bacteria</taxon>
        <taxon>Bacillati</taxon>
        <taxon>Bacillota</taxon>
        <taxon>Bacilli</taxon>
        <taxon>Bacillales</taxon>
        <taxon>Paenibacillaceae</taxon>
        <taxon>Brevibacillus</taxon>
    </lineage>
</organism>
<sequence length="146" mass="15546">MKKSMLTLGVAVVGSLMLVSSAFAAEANEGNKFLFQLPANTAQTVAVPVADKAIEKFFPAMTPTTQQQNNVMDSNITKFYPAMMPVAPQADQPAAGSIQKFFPAMIPAAQAAPVSGDDSIKKFYPNVLPETTKEAPTQKPSHIIFG</sequence>
<name>A0A502IZN8_BRELA</name>
<reference evidence="1 2" key="1">
    <citation type="submission" date="2018-11" db="EMBL/GenBank/DDBJ databases">
        <title>Phylogenetic determinants of toxin gene distribution in genomes of Brevibacillus laterosporus.</title>
        <authorList>
            <person name="Glare T.R."/>
            <person name="Durrant A."/>
            <person name="Berry C."/>
            <person name="Palma L."/>
            <person name="Ormskirk M."/>
            <person name="Cox M.O."/>
        </authorList>
    </citation>
    <scope>NUCLEOTIDE SEQUENCE [LARGE SCALE GENOMIC DNA]</scope>
    <source>
        <strain evidence="1 2">1821L</strain>
    </source>
</reference>